<dbReference type="GO" id="GO:0006508">
    <property type="term" value="P:proteolysis"/>
    <property type="evidence" value="ECO:0007669"/>
    <property type="project" value="UniProtKB-KW"/>
</dbReference>
<protein>
    <submittedName>
        <fullName evidence="7">Ubiquitin-like protease family profile domain-containing protein</fullName>
    </submittedName>
</protein>
<accession>A0A914QU32</accession>
<feature type="region of interest" description="Disordered" evidence="4">
    <location>
        <begin position="1"/>
        <end position="26"/>
    </location>
</feature>
<dbReference type="InterPro" id="IPR038765">
    <property type="entry name" value="Papain-like_cys_pep_sf"/>
</dbReference>
<dbReference type="Gene3D" id="3.40.395.10">
    <property type="entry name" value="Adenoviral Proteinase, Chain A"/>
    <property type="match status" value="1"/>
</dbReference>
<name>A0A914QU32_9BILA</name>
<keyword evidence="2" id="KW-0645">Protease</keyword>
<feature type="domain" description="Ubiquitin-like protease family profile" evidence="5">
    <location>
        <begin position="73"/>
        <end position="237"/>
    </location>
</feature>
<organism evidence="6 7">
    <name type="scientific">Panagrolaimus davidi</name>
    <dbReference type="NCBI Taxonomy" id="227884"/>
    <lineage>
        <taxon>Eukaryota</taxon>
        <taxon>Metazoa</taxon>
        <taxon>Ecdysozoa</taxon>
        <taxon>Nematoda</taxon>
        <taxon>Chromadorea</taxon>
        <taxon>Rhabditida</taxon>
        <taxon>Tylenchina</taxon>
        <taxon>Panagrolaimomorpha</taxon>
        <taxon>Panagrolaimoidea</taxon>
        <taxon>Panagrolaimidae</taxon>
        <taxon>Panagrolaimus</taxon>
    </lineage>
</organism>
<dbReference type="InterPro" id="IPR003653">
    <property type="entry name" value="Peptidase_C48_C"/>
</dbReference>
<feature type="compositionally biased region" description="Basic and acidic residues" evidence="4">
    <location>
        <begin position="1"/>
        <end position="15"/>
    </location>
</feature>
<dbReference type="SUPFAM" id="SSF54001">
    <property type="entry name" value="Cysteine proteinases"/>
    <property type="match status" value="1"/>
</dbReference>
<proteinExistence type="inferred from homology"/>
<sequence>MFEKTSEGSRNHSCDQQEQQQPRECNASRDVCMESMVKEFDGGNIEQKTSNNDTIELDDNDDEEGIKYELGQDHPTTQHLQRLIKNEYLDDSIIMRVLQDLRMGMESVVLIDAIIWTDGFVSNFWGPRQLKPKGRAKLPTIPYYDEKWETAVAPINISFGEYKHWTLAVIKKKLKKITYFDPLKDDLPHGHLIKLLAIAQLMVGSPCEFVPAAPESFMTQTDGYNCGVIACLLARSYLLHLSPFWSQKQLAQWRQRVHDWIKNDETEPLDLGF</sequence>
<evidence type="ECO:0000256" key="3">
    <source>
        <dbReference type="ARBA" id="ARBA00022801"/>
    </source>
</evidence>
<dbReference type="Pfam" id="PF02902">
    <property type="entry name" value="Peptidase_C48"/>
    <property type="match status" value="1"/>
</dbReference>
<dbReference type="PROSITE" id="PS50600">
    <property type="entry name" value="ULP_PROTEASE"/>
    <property type="match status" value="1"/>
</dbReference>
<keyword evidence="3" id="KW-0378">Hydrolase</keyword>
<evidence type="ECO:0000256" key="1">
    <source>
        <dbReference type="ARBA" id="ARBA00005234"/>
    </source>
</evidence>
<keyword evidence="6" id="KW-1185">Reference proteome</keyword>
<evidence type="ECO:0000256" key="4">
    <source>
        <dbReference type="SAM" id="MobiDB-lite"/>
    </source>
</evidence>
<reference evidence="7" key="1">
    <citation type="submission" date="2022-11" db="UniProtKB">
        <authorList>
            <consortium name="WormBaseParasite"/>
        </authorList>
    </citation>
    <scope>IDENTIFICATION</scope>
</reference>
<dbReference type="GO" id="GO:0008234">
    <property type="term" value="F:cysteine-type peptidase activity"/>
    <property type="evidence" value="ECO:0007669"/>
    <property type="project" value="InterPro"/>
</dbReference>
<evidence type="ECO:0000313" key="7">
    <source>
        <dbReference type="WBParaSite" id="PDA_v2.g710.t1"/>
    </source>
</evidence>
<comment type="similarity">
    <text evidence="1">Belongs to the peptidase C48 family.</text>
</comment>
<dbReference type="WBParaSite" id="PDA_v2.g710.t1">
    <property type="protein sequence ID" value="PDA_v2.g710.t1"/>
    <property type="gene ID" value="PDA_v2.g710"/>
</dbReference>
<dbReference type="Proteomes" id="UP000887578">
    <property type="component" value="Unplaced"/>
</dbReference>
<evidence type="ECO:0000256" key="2">
    <source>
        <dbReference type="ARBA" id="ARBA00022670"/>
    </source>
</evidence>
<dbReference type="AlphaFoldDB" id="A0A914QU32"/>
<evidence type="ECO:0000313" key="6">
    <source>
        <dbReference type="Proteomes" id="UP000887578"/>
    </source>
</evidence>
<evidence type="ECO:0000259" key="5">
    <source>
        <dbReference type="PROSITE" id="PS50600"/>
    </source>
</evidence>